<dbReference type="Gene3D" id="1.20.120.310">
    <property type="entry name" value="ERV/ALR sulfhydryl oxidase domain"/>
    <property type="match status" value="1"/>
</dbReference>
<reference evidence="9 10" key="2">
    <citation type="submission" date="2018-11" db="EMBL/GenBank/DDBJ databases">
        <authorList>
            <consortium name="Pathogen Informatics"/>
        </authorList>
    </citation>
    <scope>NUCLEOTIDE SEQUENCE [LARGE SCALE GENOMIC DNA]</scope>
    <source>
        <strain evidence="9 10">Egypt</strain>
    </source>
</reference>
<dbReference type="PANTHER" id="PTHR22897">
    <property type="entry name" value="QUIESCIN Q6-RELATED SULFHYDRYL OXIDASE"/>
    <property type="match status" value="1"/>
</dbReference>
<dbReference type="PANTHER" id="PTHR22897:SF8">
    <property type="entry name" value="SULFHYDRYL OXIDASE"/>
    <property type="match status" value="1"/>
</dbReference>
<keyword evidence="2 7" id="KW-0285">Flavoprotein</keyword>
<keyword evidence="6" id="KW-1015">Disulfide bond</keyword>
<keyword evidence="10" id="KW-1185">Reference proteome</keyword>
<dbReference type="GO" id="GO:0006457">
    <property type="term" value="P:protein folding"/>
    <property type="evidence" value="ECO:0007669"/>
    <property type="project" value="TreeGrafter"/>
</dbReference>
<reference evidence="11" key="1">
    <citation type="submission" date="2016-06" db="UniProtKB">
        <authorList>
            <consortium name="WormBaseParasite"/>
        </authorList>
    </citation>
    <scope>IDENTIFICATION</scope>
</reference>
<evidence type="ECO:0000256" key="2">
    <source>
        <dbReference type="ARBA" id="ARBA00022630"/>
    </source>
</evidence>
<dbReference type="InterPro" id="IPR039798">
    <property type="entry name" value="Sulfhydryl_oxidase"/>
</dbReference>
<comment type="catalytic activity">
    <reaction evidence="7">
        <text>2 R'C(R)SH + O2 = R'C(R)S-S(R)CR' + H2O2</text>
        <dbReference type="Rhea" id="RHEA:17357"/>
        <dbReference type="ChEBI" id="CHEBI:15379"/>
        <dbReference type="ChEBI" id="CHEBI:16240"/>
        <dbReference type="ChEBI" id="CHEBI:16520"/>
        <dbReference type="ChEBI" id="CHEBI:17412"/>
        <dbReference type="EC" id="1.8.3.2"/>
    </reaction>
</comment>
<feature type="domain" description="ERV/ALR sulfhydryl oxidase" evidence="8">
    <location>
        <begin position="10"/>
        <end position="143"/>
    </location>
</feature>
<evidence type="ECO:0000256" key="3">
    <source>
        <dbReference type="ARBA" id="ARBA00022729"/>
    </source>
</evidence>
<dbReference type="GO" id="GO:0005615">
    <property type="term" value="C:extracellular space"/>
    <property type="evidence" value="ECO:0007669"/>
    <property type="project" value="TreeGrafter"/>
</dbReference>
<dbReference type="Proteomes" id="UP000272942">
    <property type="component" value="Unassembled WGS sequence"/>
</dbReference>
<dbReference type="GO" id="GO:0000139">
    <property type="term" value="C:Golgi membrane"/>
    <property type="evidence" value="ECO:0007669"/>
    <property type="project" value="TreeGrafter"/>
</dbReference>
<evidence type="ECO:0000256" key="6">
    <source>
        <dbReference type="ARBA" id="ARBA00023157"/>
    </source>
</evidence>
<dbReference type="WBParaSite" id="ECPE_0001496201-mRNA-1">
    <property type="protein sequence ID" value="ECPE_0001496201-mRNA-1"/>
    <property type="gene ID" value="ECPE_0001496201"/>
</dbReference>
<evidence type="ECO:0000259" key="8">
    <source>
        <dbReference type="PROSITE" id="PS51324"/>
    </source>
</evidence>
<dbReference type="InterPro" id="IPR017905">
    <property type="entry name" value="ERV/ALR_sulphydryl_oxidase"/>
</dbReference>
<dbReference type="PROSITE" id="PS51324">
    <property type="entry name" value="ERV_ALR"/>
    <property type="match status" value="1"/>
</dbReference>
<dbReference type="AlphaFoldDB" id="A0A183B6T7"/>
<evidence type="ECO:0000256" key="5">
    <source>
        <dbReference type="ARBA" id="ARBA00023002"/>
    </source>
</evidence>
<dbReference type="SUPFAM" id="SSF69000">
    <property type="entry name" value="FAD-dependent thiol oxidase"/>
    <property type="match status" value="1"/>
</dbReference>
<evidence type="ECO:0000313" key="11">
    <source>
        <dbReference type="WBParaSite" id="ECPE_0001496201-mRNA-1"/>
    </source>
</evidence>
<dbReference type="EC" id="1.8.3.2" evidence="7"/>
<evidence type="ECO:0000313" key="10">
    <source>
        <dbReference type="Proteomes" id="UP000272942"/>
    </source>
</evidence>
<dbReference type="InterPro" id="IPR036774">
    <property type="entry name" value="ERV/ALR_sulphydryl_oxid_sf"/>
</dbReference>
<name>A0A183B6T7_9TREM</name>
<keyword evidence="4 7" id="KW-0274">FAD</keyword>
<proteinExistence type="predicted"/>
<comment type="cofactor">
    <cofactor evidence="1 7">
        <name>FAD</name>
        <dbReference type="ChEBI" id="CHEBI:57692"/>
    </cofactor>
</comment>
<organism evidence="11">
    <name type="scientific">Echinostoma caproni</name>
    <dbReference type="NCBI Taxonomy" id="27848"/>
    <lineage>
        <taxon>Eukaryota</taxon>
        <taxon>Metazoa</taxon>
        <taxon>Spiralia</taxon>
        <taxon>Lophotrochozoa</taxon>
        <taxon>Platyhelminthes</taxon>
        <taxon>Trematoda</taxon>
        <taxon>Digenea</taxon>
        <taxon>Plagiorchiida</taxon>
        <taxon>Echinostomata</taxon>
        <taxon>Echinostomatoidea</taxon>
        <taxon>Echinostomatidae</taxon>
        <taxon>Echinostoma</taxon>
    </lineage>
</organism>
<protein>
    <recommendedName>
        <fullName evidence="7">Sulfhydryl oxidase</fullName>
        <ecNumber evidence="7">1.8.3.2</ecNumber>
    </recommendedName>
</protein>
<sequence>MVTIHWDSFGSKSVPRYLSAVNNRFHSFSIVFAFIWDCRTLCVLEEMKPTAVLHAMNRFLPRFFSCLECAYHFALNSAPTKIPTNRAWPKTSDFVDYKPLDTLPPVPITCDDQILWLNAAHNGVNKRLERQPTEDPQAPKVEYPPRSICESCWSKTSDQWELGKTPETKAALVEFLKRHYTSGNWVLNDISPDFITPAE</sequence>
<evidence type="ECO:0000256" key="4">
    <source>
        <dbReference type="ARBA" id="ARBA00022827"/>
    </source>
</evidence>
<accession>A0A183B6T7</accession>
<dbReference type="EMBL" id="UZAN01058965">
    <property type="protein sequence ID" value="VDP92194.1"/>
    <property type="molecule type" value="Genomic_DNA"/>
</dbReference>
<evidence type="ECO:0000256" key="1">
    <source>
        <dbReference type="ARBA" id="ARBA00001974"/>
    </source>
</evidence>
<dbReference type="GO" id="GO:0016971">
    <property type="term" value="F:flavin-dependent sulfhydryl oxidase activity"/>
    <property type="evidence" value="ECO:0007669"/>
    <property type="project" value="InterPro"/>
</dbReference>
<keyword evidence="5 7" id="KW-0560">Oxidoreductase</keyword>
<dbReference type="GO" id="GO:0003756">
    <property type="term" value="F:protein disulfide isomerase activity"/>
    <property type="evidence" value="ECO:0007669"/>
    <property type="project" value="TreeGrafter"/>
</dbReference>
<evidence type="ECO:0000313" key="9">
    <source>
        <dbReference type="EMBL" id="VDP92194.1"/>
    </source>
</evidence>
<evidence type="ECO:0000256" key="7">
    <source>
        <dbReference type="RuleBase" id="RU371123"/>
    </source>
</evidence>
<gene>
    <name evidence="9" type="ORF">ECPE_LOCUS14922</name>
</gene>
<keyword evidence="3" id="KW-0732">Signal</keyword>
<dbReference type="OrthoDB" id="59470at2759"/>